<reference evidence="3" key="1">
    <citation type="journal article" date="2019" name="Int. J. Syst. Evol. Microbiol.">
        <title>The Global Catalogue of Microorganisms (GCM) 10K type strain sequencing project: providing services to taxonomists for standard genome sequencing and annotation.</title>
        <authorList>
            <consortium name="The Broad Institute Genomics Platform"/>
            <consortium name="The Broad Institute Genome Sequencing Center for Infectious Disease"/>
            <person name="Wu L."/>
            <person name="Ma J."/>
        </authorList>
    </citation>
    <scope>NUCLEOTIDE SEQUENCE [LARGE SCALE GENOMIC DNA]</scope>
    <source>
        <strain evidence="3">CGMCC 4.7177</strain>
    </source>
</reference>
<protein>
    <submittedName>
        <fullName evidence="2">Uncharacterized protein</fullName>
    </submittedName>
</protein>
<sequence>MNKKRKNLKLNLSNMYICLAAIFILGFMFFGTSKLFIAEEIPINQTELNTEFDLRANGKFSINSWVYDEKLNLMEVILVTNGMKDFSNKLDFTSVSKKNLKQEMPVKVVFNDNEIYILHINKVPKKFEQVAIRLHKSEKDMLDVFVEDNENENEKIVSTVYADERKVERGSIEKKDNRSYLVQVTENLIDKTKEQKEEIIQRIEIIDSFIEDLNEEIKTLKKDLLYQTMDEQIETNNMIYRLERDVEMKKKDAENLQQDIKNMDSKVERLNQKKRDVSY</sequence>
<proteinExistence type="predicted"/>
<dbReference type="EMBL" id="JBHUGI010000001">
    <property type="protein sequence ID" value="MFD1926482.1"/>
    <property type="molecule type" value="Genomic_DNA"/>
</dbReference>
<accession>A0ABW4SAJ5</accession>
<dbReference type="RefSeq" id="WP_381535106.1">
    <property type="nucleotide sequence ID" value="NZ_JBHUGI010000001.1"/>
</dbReference>
<gene>
    <name evidence="2" type="ORF">ACFSFY_00145</name>
</gene>
<evidence type="ECO:0000256" key="1">
    <source>
        <dbReference type="SAM" id="Coils"/>
    </source>
</evidence>
<organism evidence="2 3">
    <name type="scientific">Sporosarcina siberiensis</name>
    <dbReference type="NCBI Taxonomy" id="1365606"/>
    <lineage>
        <taxon>Bacteria</taxon>
        <taxon>Bacillati</taxon>
        <taxon>Bacillota</taxon>
        <taxon>Bacilli</taxon>
        <taxon>Bacillales</taxon>
        <taxon>Caryophanaceae</taxon>
        <taxon>Sporosarcina</taxon>
    </lineage>
</organism>
<keyword evidence="3" id="KW-1185">Reference proteome</keyword>
<evidence type="ECO:0000313" key="3">
    <source>
        <dbReference type="Proteomes" id="UP001597218"/>
    </source>
</evidence>
<evidence type="ECO:0000313" key="2">
    <source>
        <dbReference type="EMBL" id="MFD1926482.1"/>
    </source>
</evidence>
<comment type="caution">
    <text evidence="2">The sequence shown here is derived from an EMBL/GenBank/DDBJ whole genome shotgun (WGS) entry which is preliminary data.</text>
</comment>
<feature type="coiled-coil region" evidence="1">
    <location>
        <begin position="182"/>
        <end position="273"/>
    </location>
</feature>
<name>A0ABW4SAJ5_9BACL</name>
<keyword evidence="1" id="KW-0175">Coiled coil</keyword>
<dbReference type="Proteomes" id="UP001597218">
    <property type="component" value="Unassembled WGS sequence"/>
</dbReference>